<sequence>MALLTHLDIVNSAFALIGAEPLQDLDDEVIGGQSASLLYEAVVDFNLGLEPFSFAHELRQLSAVDGPAPASGFATVFNVPGPLLSPPLWLTDDPTDPDRRFWRFAQINGQVHSDAPALWAFCQFRPEPHRWTATFRAATITSVGASFALSVASDRNLHEVLHTRAYGTPTEAKRGGEMRAAITTNALSTPPRRPGWDDNPLTRAWRG</sequence>
<feature type="region of interest" description="Disordered" evidence="1">
    <location>
        <begin position="187"/>
        <end position="207"/>
    </location>
</feature>
<dbReference type="KEGG" id="siw:GH266_04975"/>
<accession>A0A857C4W2</accession>
<evidence type="ECO:0000313" key="3">
    <source>
        <dbReference type="Proteomes" id="UP000435648"/>
    </source>
</evidence>
<evidence type="ECO:0000256" key="1">
    <source>
        <dbReference type="SAM" id="MobiDB-lite"/>
    </source>
</evidence>
<evidence type="ECO:0000313" key="2">
    <source>
        <dbReference type="EMBL" id="QGZ33918.1"/>
    </source>
</evidence>
<name>A0A857C4W2_9HYPH</name>
<dbReference type="Proteomes" id="UP000435648">
    <property type="component" value="Chromosome"/>
</dbReference>
<organism evidence="2 3">
    <name type="scientific">Stappia indica</name>
    <dbReference type="NCBI Taxonomy" id="538381"/>
    <lineage>
        <taxon>Bacteria</taxon>
        <taxon>Pseudomonadati</taxon>
        <taxon>Pseudomonadota</taxon>
        <taxon>Alphaproteobacteria</taxon>
        <taxon>Hyphomicrobiales</taxon>
        <taxon>Stappiaceae</taxon>
        <taxon>Stappia</taxon>
    </lineage>
</organism>
<gene>
    <name evidence="2" type="ORF">GH266_04975</name>
</gene>
<dbReference type="RefSeq" id="WP_158192908.1">
    <property type="nucleotide sequence ID" value="NZ_CP046908.1"/>
</dbReference>
<proteinExistence type="predicted"/>
<dbReference type="EMBL" id="CP046908">
    <property type="protein sequence ID" value="QGZ33918.1"/>
    <property type="molecule type" value="Genomic_DNA"/>
</dbReference>
<dbReference type="OrthoDB" id="8441904at2"/>
<protein>
    <submittedName>
        <fullName evidence="2">Uncharacterized protein</fullName>
    </submittedName>
</protein>
<dbReference type="AlphaFoldDB" id="A0A857C4W2"/>
<reference evidence="2 3" key="1">
    <citation type="submission" date="2019-12" db="EMBL/GenBank/DDBJ databases">
        <title>The genome of Stappia indica PHM037.</title>
        <authorList>
            <person name="Kacar D."/>
            <person name="Galan B."/>
            <person name="Canedo L."/>
            <person name="Rodriguez P."/>
            <person name="de la Calle F."/>
            <person name="Garcia J.L."/>
        </authorList>
    </citation>
    <scope>NUCLEOTIDE SEQUENCE [LARGE SCALE GENOMIC DNA]</scope>
    <source>
        <strain evidence="2 3">PHM037</strain>
    </source>
</reference>